<reference evidence="1 2" key="1">
    <citation type="submission" date="2020-04" db="EMBL/GenBank/DDBJ databases">
        <title>Flammeovirgaceae bacterium KN852 isolated from deep sea.</title>
        <authorList>
            <person name="Zhang D.-C."/>
        </authorList>
    </citation>
    <scope>NUCLEOTIDE SEQUENCE [LARGE SCALE GENOMIC DNA]</scope>
    <source>
        <strain evidence="1 2">KN852</strain>
    </source>
</reference>
<evidence type="ECO:0000313" key="2">
    <source>
        <dbReference type="Proteomes" id="UP000559010"/>
    </source>
</evidence>
<evidence type="ECO:0000313" key="1">
    <source>
        <dbReference type="EMBL" id="NMM46778.1"/>
    </source>
</evidence>
<dbReference type="AlphaFoldDB" id="A0A848IUA7"/>
<organism evidence="1 2">
    <name type="scientific">Marinigracilibium pacificum</name>
    <dbReference type="NCBI Taxonomy" id="2729599"/>
    <lineage>
        <taxon>Bacteria</taxon>
        <taxon>Pseudomonadati</taxon>
        <taxon>Bacteroidota</taxon>
        <taxon>Cytophagia</taxon>
        <taxon>Cytophagales</taxon>
        <taxon>Flammeovirgaceae</taxon>
        <taxon>Marinigracilibium</taxon>
    </lineage>
</organism>
<keyword evidence="2" id="KW-1185">Reference proteome</keyword>
<protein>
    <submittedName>
        <fullName evidence="1">Uncharacterized protein</fullName>
    </submittedName>
</protein>
<dbReference type="PROSITE" id="PS51257">
    <property type="entry name" value="PROKAR_LIPOPROTEIN"/>
    <property type="match status" value="1"/>
</dbReference>
<comment type="caution">
    <text evidence="1">The sequence shown here is derived from an EMBL/GenBank/DDBJ whole genome shotgun (WGS) entry which is preliminary data.</text>
</comment>
<dbReference type="EMBL" id="JABBNU010000001">
    <property type="protein sequence ID" value="NMM46778.1"/>
    <property type="molecule type" value="Genomic_DNA"/>
</dbReference>
<proteinExistence type="predicted"/>
<gene>
    <name evidence="1" type="ORF">HH304_00095</name>
</gene>
<sequence>MVNRLLLFFLIGILSGCAQDKPEKYSAYKVHPITYQLQILDSLNMAVLPEENLKVKKTVTYNGQEEVVELTDVNWNKELSFLSDFKPEKIFKANALDSTSQNLTTGVERREYVVTDTSYFNIRKFAVELKDDKIKHISAEIKDENILYHTKKVIELDFDPESRMLKQYFYFEQKNMALRGLNEYSIKASIIE</sequence>
<accession>A0A848IUA7</accession>
<name>A0A848IUA7_9BACT</name>
<dbReference type="Proteomes" id="UP000559010">
    <property type="component" value="Unassembled WGS sequence"/>
</dbReference>